<gene>
    <name evidence="2" type="ORF">DERYTH_LOCUS26399</name>
</gene>
<feature type="compositionally biased region" description="Basic and acidic residues" evidence="1">
    <location>
        <begin position="43"/>
        <end position="62"/>
    </location>
</feature>
<evidence type="ECO:0000313" key="3">
    <source>
        <dbReference type="Proteomes" id="UP000789405"/>
    </source>
</evidence>
<accession>A0A9N9K8I4</accession>
<feature type="compositionally biased region" description="Basic and acidic residues" evidence="1">
    <location>
        <begin position="72"/>
        <end position="89"/>
    </location>
</feature>
<feature type="region of interest" description="Disordered" evidence="1">
    <location>
        <begin position="1"/>
        <end position="89"/>
    </location>
</feature>
<organism evidence="2 3">
    <name type="scientific">Dentiscutata erythropus</name>
    <dbReference type="NCBI Taxonomy" id="1348616"/>
    <lineage>
        <taxon>Eukaryota</taxon>
        <taxon>Fungi</taxon>
        <taxon>Fungi incertae sedis</taxon>
        <taxon>Mucoromycota</taxon>
        <taxon>Glomeromycotina</taxon>
        <taxon>Glomeromycetes</taxon>
        <taxon>Diversisporales</taxon>
        <taxon>Gigasporaceae</taxon>
        <taxon>Dentiscutata</taxon>
    </lineage>
</organism>
<dbReference type="AlphaFoldDB" id="A0A9N9K8I4"/>
<reference evidence="2" key="1">
    <citation type="submission" date="2021-06" db="EMBL/GenBank/DDBJ databases">
        <authorList>
            <person name="Kallberg Y."/>
            <person name="Tangrot J."/>
            <person name="Rosling A."/>
        </authorList>
    </citation>
    <scope>NUCLEOTIDE SEQUENCE</scope>
    <source>
        <strain evidence="2">MA453B</strain>
    </source>
</reference>
<feature type="compositionally biased region" description="Polar residues" evidence="1">
    <location>
        <begin position="1"/>
        <end position="15"/>
    </location>
</feature>
<comment type="caution">
    <text evidence="2">The sequence shown here is derived from an EMBL/GenBank/DDBJ whole genome shotgun (WGS) entry which is preliminary data.</text>
</comment>
<evidence type="ECO:0000313" key="2">
    <source>
        <dbReference type="EMBL" id="CAG8817168.1"/>
    </source>
</evidence>
<proteinExistence type="predicted"/>
<feature type="compositionally biased region" description="Polar residues" evidence="1">
    <location>
        <begin position="23"/>
        <end position="36"/>
    </location>
</feature>
<name>A0A9N9K8I4_9GLOM</name>
<dbReference type="EMBL" id="CAJVPY010054882">
    <property type="protein sequence ID" value="CAG8817168.1"/>
    <property type="molecule type" value="Genomic_DNA"/>
</dbReference>
<evidence type="ECO:0000256" key="1">
    <source>
        <dbReference type="SAM" id="MobiDB-lite"/>
    </source>
</evidence>
<dbReference type="Proteomes" id="UP000789405">
    <property type="component" value="Unassembled WGS sequence"/>
</dbReference>
<sequence length="89" mass="10148">GALSLTQYRTVQSFTPGYHRTKYSTTHSDDNSSASKSGGDKCTITDRKQRNEGLERRAEKFDQPTSRNQLHRGREETNKDLQEESLSRA</sequence>
<feature type="non-terminal residue" evidence="2">
    <location>
        <position position="89"/>
    </location>
</feature>
<feature type="non-terminal residue" evidence="2">
    <location>
        <position position="1"/>
    </location>
</feature>
<protein>
    <submittedName>
        <fullName evidence="2">25419_t:CDS:1</fullName>
    </submittedName>
</protein>
<keyword evidence="3" id="KW-1185">Reference proteome</keyword>